<comment type="caution">
    <text evidence="10">The sequence shown here is derived from an EMBL/GenBank/DDBJ whole genome shotgun (WGS) entry which is preliminary data.</text>
</comment>
<dbReference type="Pfam" id="PF10509">
    <property type="entry name" value="GalKase_gal_bdg"/>
    <property type="match status" value="1"/>
</dbReference>
<dbReference type="InterPro" id="IPR006204">
    <property type="entry name" value="GHMP_kinase_N_dom"/>
</dbReference>
<dbReference type="Pfam" id="PF08544">
    <property type="entry name" value="GHMP_kinases_C"/>
    <property type="match status" value="1"/>
</dbReference>
<feature type="domain" description="GHMP kinase C-terminal" evidence="8">
    <location>
        <begin position="263"/>
        <end position="333"/>
    </location>
</feature>
<dbReference type="PANTHER" id="PTHR10457">
    <property type="entry name" value="MEVALONATE KINASE/GALACTOKINASE"/>
    <property type="match status" value="1"/>
</dbReference>
<dbReference type="Gene3D" id="3.30.230.10">
    <property type="match status" value="1"/>
</dbReference>
<keyword evidence="3" id="KW-0418">Kinase</keyword>
<dbReference type="PRINTS" id="PR00959">
    <property type="entry name" value="MEVGALKINASE"/>
</dbReference>
<organism evidence="10 11">
    <name type="scientific">Rhizomicrobium electricum</name>
    <dbReference type="NCBI Taxonomy" id="480070"/>
    <lineage>
        <taxon>Bacteria</taxon>
        <taxon>Pseudomonadati</taxon>
        <taxon>Pseudomonadota</taxon>
        <taxon>Alphaproteobacteria</taxon>
        <taxon>Micropepsales</taxon>
        <taxon>Micropepsaceae</taxon>
        <taxon>Rhizomicrobium</taxon>
    </lineage>
</organism>
<dbReference type="Proteomes" id="UP001499951">
    <property type="component" value="Unassembled WGS sequence"/>
</dbReference>
<evidence type="ECO:0000259" key="9">
    <source>
        <dbReference type="Pfam" id="PF10509"/>
    </source>
</evidence>
<dbReference type="InterPro" id="IPR020568">
    <property type="entry name" value="Ribosomal_Su5_D2-typ_SF"/>
</dbReference>
<dbReference type="InterPro" id="IPR006206">
    <property type="entry name" value="Mevalonate/galactokinase"/>
</dbReference>
<keyword evidence="4" id="KW-0067">ATP-binding</keyword>
<dbReference type="SUPFAM" id="SSF55060">
    <property type="entry name" value="GHMP Kinase, C-terminal domain"/>
    <property type="match status" value="1"/>
</dbReference>
<dbReference type="PRINTS" id="PR00473">
    <property type="entry name" value="GALCTOKINASE"/>
</dbReference>
<evidence type="ECO:0000256" key="2">
    <source>
        <dbReference type="ARBA" id="ARBA00022741"/>
    </source>
</evidence>
<feature type="domain" description="Galactokinase N-terminal" evidence="9">
    <location>
        <begin position="4"/>
        <end position="40"/>
    </location>
</feature>
<dbReference type="InterPro" id="IPR013750">
    <property type="entry name" value="GHMP_kinase_C_dom"/>
</dbReference>
<proteinExistence type="inferred from homology"/>
<evidence type="ECO:0000256" key="4">
    <source>
        <dbReference type="ARBA" id="ARBA00022840"/>
    </source>
</evidence>
<name>A0ABN1E9V9_9PROT</name>
<keyword evidence="3" id="KW-0808">Transferase</keyword>
<dbReference type="PIRSF" id="PIRSF000530">
    <property type="entry name" value="Galactokinase"/>
    <property type="match status" value="1"/>
</dbReference>
<dbReference type="SUPFAM" id="SSF54211">
    <property type="entry name" value="Ribosomal protein S5 domain 2-like"/>
    <property type="match status" value="1"/>
</dbReference>
<dbReference type="EMBL" id="BAAADD010000002">
    <property type="protein sequence ID" value="GAA0562178.1"/>
    <property type="molecule type" value="Genomic_DNA"/>
</dbReference>
<evidence type="ECO:0000256" key="5">
    <source>
        <dbReference type="ARBA" id="ARBA00023144"/>
    </source>
</evidence>
<evidence type="ECO:0000259" key="8">
    <source>
        <dbReference type="Pfam" id="PF08544"/>
    </source>
</evidence>
<keyword evidence="11" id="KW-1185">Reference proteome</keyword>
<keyword evidence="2" id="KW-0547">Nucleotide-binding</keyword>
<accession>A0ABN1E9V9</accession>
<evidence type="ECO:0000313" key="11">
    <source>
        <dbReference type="Proteomes" id="UP001499951"/>
    </source>
</evidence>
<keyword evidence="5" id="KW-0299">Galactose metabolism</keyword>
<dbReference type="InterPro" id="IPR000705">
    <property type="entry name" value="Galactokinase"/>
</dbReference>
<evidence type="ECO:0000256" key="3">
    <source>
        <dbReference type="ARBA" id="ARBA00022777"/>
    </source>
</evidence>
<evidence type="ECO:0000256" key="1">
    <source>
        <dbReference type="ARBA" id="ARBA00006566"/>
    </source>
</evidence>
<keyword evidence="5" id="KW-0119">Carbohydrate metabolism</keyword>
<evidence type="ECO:0000259" key="7">
    <source>
        <dbReference type="Pfam" id="PF00288"/>
    </source>
</evidence>
<dbReference type="InterPro" id="IPR014721">
    <property type="entry name" value="Ribsml_uS5_D2-typ_fold_subgr"/>
</dbReference>
<protein>
    <recommendedName>
        <fullName evidence="6">Galactokinase</fullName>
        <ecNumber evidence="6">2.7.1.6</ecNumber>
    </recommendedName>
</protein>
<dbReference type="PANTHER" id="PTHR10457:SF7">
    <property type="entry name" value="GALACTOKINASE-RELATED"/>
    <property type="match status" value="1"/>
</dbReference>
<sequence>MTTFTAKAPARANIIGEHTDYAPNGGHVLPTPLPFFTTVTMEETGSAGRFSAVSGRYPDEVVERSLDEPARGGHWTDYILGCLKVAATKIKVPGVRISVKSEVPIGCGISSSAALCVATVRALKGLTGATWTDEEIALIAYEAEHDYVGVPCGKMDQFASSIGRPGQALLLNTRTLEYRSVPLPTDRVIMLVACGKQHDLAKGDSYNKRIDRMNECIEARDQLGVTVLAELGYADLPRLNALRPVVAKRARHVITENLRVLEMVQALEKGDVARESELIAQSHVSQRDDFECSIPEIDALVESSIRFGIRAARLCGGGFGGAIIALVPKAQAVAWWKFVAKENPHASLISTYALSEADTEHAA</sequence>
<feature type="domain" description="GHMP kinase N-terminal" evidence="7">
    <location>
        <begin position="78"/>
        <end position="163"/>
    </location>
</feature>
<evidence type="ECO:0000256" key="6">
    <source>
        <dbReference type="NCBIfam" id="TIGR00131"/>
    </source>
</evidence>
<gene>
    <name evidence="10" type="primary">galK</name>
    <name evidence="10" type="ORF">GCM10008942_08260</name>
</gene>
<dbReference type="EC" id="2.7.1.6" evidence="6"/>
<dbReference type="Pfam" id="PF00288">
    <property type="entry name" value="GHMP_kinases_N"/>
    <property type="match status" value="1"/>
</dbReference>
<comment type="similarity">
    <text evidence="1">Belongs to the GHMP kinase family. GalK subfamily.</text>
</comment>
<evidence type="ECO:0000313" key="10">
    <source>
        <dbReference type="EMBL" id="GAA0562178.1"/>
    </source>
</evidence>
<dbReference type="RefSeq" id="WP_166932285.1">
    <property type="nucleotide sequence ID" value="NZ_BAAADD010000002.1"/>
</dbReference>
<dbReference type="Gene3D" id="3.30.70.890">
    <property type="entry name" value="GHMP kinase, C-terminal domain"/>
    <property type="match status" value="1"/>
</dbReference>
<dbReference type="InterPro" id="IPR036554">
    <property type="entry name" value="GHMP_kinase_C_sf"/>
</dbReference>
<reference evidence="10 11" key="1">
    <citation type="journal article" date="2019" name="Int. J. Syst. Evol. Microbiol.">
        <title>The Global Catalogue of Microorganisms (GCM) 10K type strain sequencing project: providing services to taxonomists for standard genome sequencing and annotation.</title>
        <authorList>
            <consortium name="The Broad Institute Genomics Platform"/>
            <consortium name="The Broad Institute Genome Sequencing Center for Infectious Disease"/>
            <person name="Wu L."/>
            <person name="Ma J."/>
        </authorList>
    </citation>
    <scope>NUCLEOTIDE SEQUENCE [LARGE SCALE GENOMIC DNA]</scope>
    <source>
        <strain evidence="10 11">JCM 15089</strain>
    </source>
</reference>
<dbReference type="NCBIfam" id="TIGR00131">
    <property type="entry name" value="gal_kin"/>
    <property type="match status" value="1"/>
</dbReference>
<dbReference type="InterPro" id="IPR019539">
    <property type="entry name" value="GalKase_N"/>
</dbReference>